<dbReference type="InParanoid" id="B4D6M5"/>
<dbReference type="Pfam" id="PF13826">
    <property type="entry name" value="Monooxy_af470-like"/>
    <property type="match status" value="1"/>
</dbReference>
<dbReference type="InterPro" id="IPR025444">
    <property type="entry name" value="Monooxy_af470"/>
</dbReference>
<dbReference type="Proteomes" id="UP000005824">
    <property type="component" value="Unassembled WGS sequence"/>
</dbReference>
<accession>B4D6M5</accession>
<comment type="caution">
    <text evidence="1">The sequence shown here is derived from an EMBL/GenBank/DDBJ whole genome shotgun (WGS) entry which is preliminary data.</text>
</comment>
<gene>
    <name evidence="1" type="ORF">CfE428DRAFT_4565</name>
</gene>
<reference evidence="1 2" key="1">
    <citation type="journal article" date="2011" name="J. Bacteriol.">
        <title>Genome sequence of Chthoniobacter flavus Ellin428, an aerobic heterotrophic soil bacterium.</title>
        <authorList>
            <person name="Kant R."/>
            <person name="van Passel M.W."/>
            <person name="Palva A."/>
            <person name="Lucas S."/>
            <person name="Lapidus A."/>
            <person name="Glavina Del Rio T."/>
            <person name="Dalin E."/>
            <person name="Tice H."/>
            <person name="Bruce D."/>
            <person name="Goodwin L."/>
            <person name="Pitluck S."/>
            <person name="Larimer F.W."/>
            <person name="Land M.L."/>
            <person name="Hauser L."/>
            <person name="Sangwan P."/>
            <person name="de Vos W.M."/>
            <person name="Janssen P.H."/>
            <person name="Smidt H."/>
        </authorList>
    </citation>
    <scope>NUCLEOTIDE SEQUENCE [LARGE SCALE GENOMIC DNA]</scope>
    <source>
        <strain evidence="1 2">Ellin428</strain>
    </source>
</reference>
<evidence type="ECO:0000313" key="1">
    <source>
        <dbReference type="EMBL" id="EDY17826.1"/>
    </source>
</evidence>
<name>B4D6M5_9BACT</name>
<dbReference type="eggNOG" id="ENOG5030N64">
    <property type="taxonomic scope" value="Bacteria"/>
</dbReference>
<organism evidence="1 2">
    <name type="scientific">Chthoniobacter flavus Ellin428</name>
    <dbReference type="NCBI Taxonomy" id="497964"/>
    <lineage>
        <taxon>Bacteria</taxon>
        <taxon>Pseudomonadati</taxon>
        <taxon>Verrucomicrobiota</taxon>
        <taxon>Spartobacteria</taxon>
        <taxon>Chthoniobacterales</taxon>
        <taxon>Chthoniobacteraceae</taxon>
        <taxon>Chthoniobacter</taxon>
    </lineage>
</organism>
<dbReference type="EMBL" id="ABVL01000016">
    <property type="protein sequence ID" value="EDY17826.1"/>
    <property type="molecule type" value="Genomic_DNA"/>
</dbReference>
<protein>
    <submittedName>
        <fullName evidence="1">Uncharacterized protein</fullName>
    </submittedName>
</protein>
<dbReference type="AlphaFoldDB" id="B4D6M5"/>
<sequence>MIITDRMSAQMDGPFCVFLIGMRINRPWKVHRWLPVFFEMPRMLAELKRQPELGMLGGHLWFGRTIILLQYWRSFEALTAYARRPDLQHLPAWGRFRQRVGTSGDVGIWHETYPVSEGQYESIYANMPPFGLGKVGKLILSRGATRRRPKRMGMPAVDGPA</sequence>
<proteinExistence type="predicted"/>
<evidence type="ECO:0000313" key="2">
    <source>
        <dbReference type="Proteomes" id="UP000005824"/>
    </source>
</evidence>
<dbReference type="RefSeq" id="WP_006981886.1">
    <property type="nucleotide sequence ID" value="NZ_ABVL01000016.1"/>
</dbReference>
<keyword evidence="2" id="KW-1185">Reference proteome</keyword>